<comment type="caution">
    <text evidence="10">The sequence shown here is derived from an EMBL/GenBank/DDBJ whole genome shotgun (WGS) entry which is preliminary data.</text>
</comment>
<protein>
    <submittedName>
        <fullName evidence="10">Cytochrome P450</fullName>
    </submittedName>
</protein>
<feature type="region of interest" description="Disordered" evidence="9">
    <location>
        <begin position="1"/>
        <end position="24"/>
    </location>
</feature>
<keyword evidence="5 8" id="KW-0560">Oxidoreductase</keyword>
<dbReference type="InterPro" id="IPR001128">
    <property type="entry name" value="Cyt_P450"/>
</dbReference>
<reference evidence="11" key="1">
    <citation type="journal article" date="2019" name="Int. J. Syst. Evol. Microbiol.">
        <title>The Global Catalogue of Microorganisms (GCM) 10K type strain sequencing project: providing services to taxonomists for standard genome sequencing and annotation.</title>
        <authorList>
            <consortium name="The Broad Institute Genomics Platform"/>
            <consortium name="The Broad Institute Genome Sequencing Center for Infectious Disease"/>
            <person name="Wu L."/>
            <person name="Ma J."/>
        </authorList>
    </citation>
    <scope>NUCLEOTIDE SEQUENCE [LARGE SCALE GENOMIC DNA]</scope>
    <source>
        <strain evidence="11">JCM 9092</strain>
    </source>
</reference>
<dbReference type="Gene3D" id="1.10.630.10">
    <property type="entry name" value="Cytochrome P450"/>
    <property type="match status" value="1"/>
</dbReference>
<evidence type="ECO:0000256" key="4">
    <source>
        <dbReference type="ARBA" id="ARBA00022723"/>
    </source>
</evidence>
<proteinExistence type="inferred from homology"/>
<dbReference type="Pfam" id="PF00067">
    <property type="entry name" value="p450"/>
    <property type="match status" value="2"/>
</dbReference>
<comment type="cofactor">
    <cofactor evidence="1">
        <name>heme</name>
        <dbReference type="ChEBI" id="CHEBI:30413"/>
    </cofactor>
</comment>
<dbReference type="PANTHER" id="PTHR46696:SF5">
    <property type="entry name" value="CYTOCHROME P450 BJ-1"/>
    <property type="match status" value="1"/>
</dbReference>
<evidence type="ECO:0000256" key="6">
    <source>
        <dbReference type="ARBA" id="ARBA00023004"/>
    </source>
</evidence>
<evidence type="ECO:0000313" key="11">
    <source>
        <dbReference type="Proteomes" id="UP001501637"/>
    </source>
</evidence>
<organism evidence="10 11">
    <name type="scientific">Streptomyces rectiviolaceus</name>
    <dbReference type="NCBI Taxonomy" id="332591"/>
    <lineage>
        <taxon>Bacteria</taxon>
        <taxon>Bacillati</taxon>
        <taxon>Actinomycetota</taxon>
        <taxon>Actinomycetes</taxon>
        <taxon>Kitasatosporales</taxon>
        <taxon>Streptomycetaceae</taxon>
        <taxon>Streptomyces</taxon>
    </lineage>
</organism>
<keyword evidence="11" id="KW-1185">Reference proteome</keyword>
<keyword evidence="3 8" id="KW-0349">Heme</keyword>
<name>A0ABP6MZY2_9ACTN</name>
<keyword evidence="6 8" id="KW-0408">Iron</keyword>
<keyword evidence="7 8" id="KW-0503">Monooxygenase</keyword>
<dbReference type="InterPro" id="IPR036396">
    <property type="entry name" value="Cyt_P450_sf"/>
</dbReference>
<dbReference type="CDD" id="cd11031">
    <property type="entry name" value="Cyp158A-like"/>
    <property type="match status" value="1"/>
</dbReference>
<evidence type="ECO:0000256" key="5">
    <source>
        <dbReference type="ARBA" id="ARBA00023002"/>
    </source>
</evidence>
<evidence type="ECO:0000256" key="8">
    <source>
        <dbReference type="RuleBase" id="RU000461"/>
    </source>
</evidence>
<evidence type="ECO:0000256" key="1">
    <source>
        <dbReference type="ARBA" id="ARBA00001971"/>
    </source>
</evidence>
<dbReference type="EMBL" id="BAAAUG010000112">
    <property type="protein sequence ID" value="GAA3127051.1"/>
    <property type="molecule type" value="Genomic_DNA"/>
</dbReference>
<accession>A0ABP6MZY2</accession>
<evidence type="ECO:0000256" key="3">
    <source>
        <dbReference type="ARBA" id="ARBA00022617"/>
    </source>
</evidence>
<dbReference type="RefSeq" id="WP_344525183.1">
    <property type="nucleotide sequence ID" value="NZ_BAAAUG010000112.1"/>
</dbReference>
<keyword evidence="4 8" id="KW-0479">Metal-binding</keyword>
<evidence type="ECO:0000313" key="10">
    <source>
        <dbReference type="EMBL" id="GAA3127051.1"/>
    </source>
</evidence>
<dbReference type="Proteomes" id="UP001501637">
    <property type="component" value="Unassembled WGS sequence"/>
</dbReference>
<evidence type="ECO:0000256" key="9">
    <source>
        <dbReference type="SAM" id="MobiDB-lite"/>
    </source>
</evidence>
<dbReference type="InterPro" id="IPR002397">
    <property type="entry name" value="Cyt_P450_B"/>
</dbReference>
<dbReference type="PROSITE" id="PS00086">
    <property type="entry name" value="CYTOCHROME_P450"/>
    <property type="match status" value="1"/>
</dbReference>
<dbReference type="SUPFAM" id="SSF48264">
    <property type="entry name" value="Cytochrome P450"/>
    <property type="match status" value="1"/>
</dbReference>
<comment type="similarity">
    <text evidence="2 8">Belongs to the cytochrome P450 family.</text>
</comment>
<dbReference type="PRINTS" id="PR00359">
    <property type="entry name" value="BP450"/>
</dbReference>
<evidence type="ECO:0000256" key="2">
    <source>
        <dbReference type="ARBA" id="ARBA00010617"/>
    </source>
</evidence>
<dbReference type="PANTHER" id="PTHR46696">
    <property type="entry name" value="P450, PUTATIVE (EUROFUNG)-RELATED"/>
    <property type="match status" value="1"/>
</dbReference>
<evidence type="ECO:0000256" key="7">
    <source>
        <dbReference type="ARBA" id="ARBA00023033"/>
    </source>
</evidence>
<dbReference type="InterPro" id="IPR017972">
    <property type="entry name" value="Cyt_P450_CS"/>
</dbReference>
<gene>
    <name evidence="10" type="ORF">GCM10010449_55480</name>
</gene>
<dbReference type="PRINTS" id="PR00385">
    <property type="entry name" value="P450"/>
</dbReference>
<sequence length="413" mass="45398">MDTRQSPHTDTPPGSRPEHQYPFHRPSAVEVPPLYEELRAKCPVAHVGLPSGDEGYVVSRHEDVRTVLADPRFSRAATVEPGAPRLSASAPPMAGGLFTMDPPEHTRLRKLVSREFTARRVQNLRPRIQELTDALLDEMEQIAPPVDLNTALAFPLPVMVICELLGVPFEDRDRFRAWSDAFVSLTSHSAEEVMAQRTAMVTYLGELVQRKREEPAGDLMSALVSARDEEGSLSEQELITMGITLLVAGHETTVSMIGTCVLTLLRHPEHLAALRGHPERMEHAVEELLRINPIGDGGPLRVTLEDVEIAGTRIPKGSAVLAAICSANRDERRFTEGPTAEFDPFRPSAAAQLAFGHGPHFCLGAALARAELQIVLGTLVRRFPTLKLAEDASELRMTTGMMVHALDRVPVTW</sequence>